<dbReference type="AlphaFoldDB" id="A0A4S4N0M4"/>
<evidence type="ECO:0000256" key="7">
    <source>
        <dbReference type="ARBA" id="ARBA00023033"/>
    </source>
</evidence>
<dbReference type="GO" id="GO:0016705">
    <property type="term" value="F:oxidoreductase activity, acting on paired donors, with incorporation or reduction of molecular oxygen"/>
    <property type="evidence" value="ECO:0007669"/>
    <property type="project" value="InterPro"/>
</dbReference>
<keyword evidence="8" id="KW-0812">Transmembrane</keyword>
<dbReference type="GO" id="GO:0005506">
    <property type="term" value="F:iron ion binding"/>
    <property type="evidence" value="ECO:0007669"/>
    <property type="project" value="InterPro"/>
</dbReference>
<keyword evidence="10" id="KW-1185">Reference proteome</keyword>
<keyword evidence="8" id="KW-0472">Membrane</keyword>
<dbReference type="Proteomes" id="UP000308730">
    <property type="component" value="Unassembled WGS sequence"/>
</dbReference>
<comment type="similarity">
    <text evidence="3">Belongs to the cytochrome P450 family.</text>
</comment>
<dbReference type="PANTHER" id="PTHR24305:SF187">
    <property type="entry name" value="P450, PUTATIVE (EUROFUNG)-RELATED"/>
    <property type="match status" value="1"/>
</dbReference>
<name>A0A4S4N0M4_9APHY</name>
<evidence type="ECO:0000256" key="5">
    <source>
        <dbReference type="ARBA" id="ARBA00023002"/>
    </source>
</evidence>
<keyword evidence="8" id="KW-1133">Transmembrane helix</keyword>
<protein>
    <recommendedName>
        <fullName evidence="11">Cytochrome P450</fullName>
    </recommendedName>
</protein>
<feature type="transmembrane region" description="Helical" evidence="8">
    <location>
        <begin position="18"/>
        <end position="40"/>
    </location>
</feature>
<dbReference type="GO" id="GO:0004497">
    <property type="term" value="F:monooxygenase activity"/>
    <property type="evidence" value="ECO:0007669"/>
    <property type="project" value="UniProtKB-KW"/>
</dbReference>
<proteinExistence type="inferred from homology"/>
<keyword evidence="6" id="KW-0408">Iron</keyword>
<keyword evidence="5" id="KW-0560">Oxidoreductase</keyword>
<dbReference type="PANTHER" id="PTHR24305">
    <property type="entry name" value="CYTOCHROME P450"/>
    <property type="match status" value="1"/>
</dbReference>
<feature type="transmembrane region" description="Helical" evidence="8">
    <location>
        <begin position="46"/>
        <end position="66"/>
    </location>
</feature>
<keyword evidence="4" id="KW-0479">Metal-binding</keyword>
<comment type="pathway">
    <text evidence="2">Secondary metabolite biosynthesis.</text>
</comment>
<reference evidence="9 10" key="1">
    <citation type="submission" date="2019-02" db="EMBL/GenBank/DDBJ databases">
        <title>Genome sequencing of the rare red list fungi Antrodiella citrinella (Flaviporus citrinellus).</title>
        <authorList>
            <person name="Buettner E."/>
            <person name="Kellner H."/>
        </authorList>
    </citation>
    <scope>NUCLEOTIDE SEQUENCE [LARGE SCALE GENOMIC DNA]</scope>
    <source>
        <strain evidence="9 10">DSM 108506</strain>
    </source>
</reference>
<comment type="cofactor">
    <cofactor evidence="1">
        <name>heme</name>
        <dbReference type="ChEBI" id="CHEBI:30413"/>
    </cofactor>
</comment>
<gene>
    <name evidence="9" type="ORF">EUX98_g1776</name>
</gene>
<evidence type="ECO:0000256" key="8">
    <source>
        <dbReference type="SAM" id="Phobius"/>
    </source>
</evidence>
<organism evidence="9 10">
    <name type="scientific">Antrodiella citrinella</name>
    <dbReference type="NCBI Taxonomy" id="2447956"/>
    <lineage>
        <taxon>Eukaryota</taxon>
        <taxon>Fungi</taxon>
        <taxon>Dikarya</taxon>
        <taxon>Basidiomycota</taxon>
        <taxon>Agaricomycotina</taxon>
        <taxon>Agaricomycetes</taxon>
        <taxon>Polyporales</taxon>
        <taxon>Steccherinaceae</taxon>
        <taxon>Antrodiella</taxon>
    </lineage>
</organism>
<dbReference type="Pfam" id="PF00067">
    <property type="entry name" value="p450"/>
    <property type="match status" value="1"/>
</dbReference>
<dbReference type="PRINTS" id="PR00463">
    <property type="entry name" value="EP450I"/>
</dbReference>
<evidence type="ECO:0000256" key="1">
    <source>
        <dbReference type="ARBA" id="ARBA00001971"/>
    </source>
</evidence>
<dbReference type="SUPFAM" id="SSF48264">
    <property type="entry name" value="Cytochrome P450"/>
    <property type="match status" value="1"/>
</dbReference>
<evidence type="ECO:0008006" key="11">
    <source>
        <dbReference type="Google" id="ProtNLM"/>
    </source>
</evidence>
<evidence type="ECO:0000256" key="2">
    <source>
        <dbReference type="ARBA" id="ARBA00005179"/>
    </source>
</evidence>
<evidence type="ECO:0000313" key="10">
    <source>
        <dbReference type="Proteomes" id="UP000308730"/>
    </source>
</evidence>
<dbReference type="PRINTS" id="PR00385">
    <property type="entry name" value="P450"/>
</dbReference>
<dbReference type="Gene3D" id="1.10.630.10">
    <property type="entry name" value="Cytochrome P450"/>
    <property type="match status" value="1"/>
</dbReference>
<dbReference type="InterPro" id="IPR002401">
    <property type="entry name" value="Cyt_P450_E_grp-I"/>
</dbReference>
<dbReference type="InterPro" id="IPR050121">
    <property type="entry name" value="Cytochrome_P450_monoxygenase"/>
</dbReference>
<dbReference type="InterPro" id="IPR001128">
    <property type="entry name" value="Cyt_P450"/>
</dbReference>
<evidence type="ECO:0000256" key="6">
    <source>
        <dbReference type="ARBA" id="ARBA00023004"/>
    </source>
</evidence>
<dbReference type="EMBL" id="SGPM01000022">
    <property type="protein sequence ID" value="THH32412.1"/>
    <property type="molecule type" value="Genomic_DNA"/>
</dbReference>
<keyword evidence="7" id="KW-0503">Monooxygenase</keyword>
<dbReference type="GO" id="GO:0020037">
    <property type="term" value="F:heme binding"/>
    <property type="evidence" value="ECO:0007669"/>
    <property type="project" value="InterPro"/>
</dbReference>
<accession>A0A4S4N0M4</accession>
<evidence type="ECO:0000256" key="4">
    <source>
        <dbReference type="ARBA" id="ARBA00022723"/>
    </source>
</evidence>
<dbReference type="InterPro" id="IPR036396">
    <property type="entry name" value="Cyt_P450_sf"/>
</dbReference>
<comment type="caution">
    <text evidence="9">The sequence shown here is derived from an EMBL/GenBank/DDBJ whole genome shotgun (WGS) entry which is preliminary data.</text>
</comment>
<evidence type="ECO:0000256" key="3">
    <source>
        <dbReference type="ARBA" id="ARBA00010617"/>
    </source>
</evidence>
<sequence length="419" mass="47042">MAHVHQFTHLIFNRFEPYALVVVIPLLFLVPIIPATLLLTHFATPAALVLAFGVYWTALLSSIAFYRLSFIHPLSRYPGPAHLKLSTLWVYKMARAGRRHLYIQKLHEQYNSDVVRIGPNELSFRDVASIGQIMGTQGFPRGPTYDGLTAHAKDRPLVALRDTAAHAKRRLPWNRGLNTAALKEYDSALAERVNQLVDLLLSENGRTVNVGEKFRFFSYDFMGDMAFGGVSELMHVGDVHGQMRVLHALIESNLIRETIPWSPRYLPSGGKAFVDAAIAMGSRRIEKGNSRKDLFYYLNNEDGYEAVSPPFHDVVAEAALVIGAGSDTTSLALTNMMYLLMRHPQAYKRLQEEVDRFYPRGENALDSAFHPEMVFLEAVINEALRLYPVVPSGVQRCTPEGAMISSGYYSTFAFFVVDD</sequence>
<evidence type="ECO:0000313" key="9">
    <source>
        <dbReference type="EMBL" id="THH32412.1"/>
    </source>
</evidence>
<dbReference type="OrthoDB" id="6692864at2759"/>